<dbReference type="Pfam" id="PF09527">
    <property type="entry name" value="ATPase_gene1"/>
    <property type="match status" value="1"/>
</dbReference>
<evidence type="ECO:0008006" key="4">
    <source>
        <dbReference type="Google" id="ProtNLM"/>
    </source>
</evidence>
<reference evidence="2 3" key="1">
    <citation type="submission" date="2021-06" db="EMBL/GenBank/DDBJ databases">
        <title>Whole genome sequences of Flavobacterium sp. KK2020170 and assembly.</title>
        <authorList>
            <person name="Kitahara K."/>
            <person name="Miyoshi S."/>
            <person name="Uesaka K."/>
        </authorList>
    </citation>
    <scope>NUCLEOTIDE SEQUENCE [LARGE SCALE GENOMIC DNA]</scope>
    <source>
        <strain evidence="2 3">KK2020170</strain>
    </source>
</reference>
<sequence length="72" mass="8565">MNNPKKQPNNKWLQLITIPFQMGFVIFIFNYFGQYLDEKNNSDNYVKILTLVGVFLSLYYVIKQVIQLSKDK</sequence>
<evidence type="ECO:0000256" key="1">
    <source>
        <dbReference type="SAM" id="Phobius"/>
    </source>
</evidence>
<dbReference type="Proteomes" id="UP000825258">
    <property type="component" value="Chromosome"/>
</dbReference>
<name>A0ABM7S488_9FLAO</name>
<protein>
    <recommendedName>
        <fullName evidence="4">F0F1-ATPase subunit Ca2+/Mg2+ transporter</fullName>
    </recommendedName>
</protein>
<organism evidence="2 3">
    <name type="scientific">Flavobacterium okayamense</name>
    <dbReference type="NCBI Taxonomy" id="2830782"/>
    <lineage>
        <taxon>Bacteria</taxon>
        <taxon>Pseudomonadati</taxon>
        <taxon>Bacteroidota</taxon>
        <taxon>Flavobacteriia</taxon>
        <taxon>Flavobacteriales</taxon>
        <taxon>Flavobacteriaceae</taxon>
        <taxon>Flavobacterium</taxon>
    </lineage>
</organism>
<accession>A0ABM7S488</accession>
<keyword evidence="3" id="KW-1185">Reference proteome</keyword>
<evidence type="ECO:0000313" key="3">
    <source>
        <dbReference type="Proteomes" id="UP000825258"/>
    </source>
</evidence>
<dbReference type="EMBL" id="AP024749">
    <property type="protein sequence ID" value="BCY27949.1"/>
    <property type="molecule type" value="Genomic_DNA"/>
</dbReference>
<keyword evidence="1" id="KW-1133">Transmembrane helix</keyword>
<keyword evidence="1" id="KW-0812">Transmembrane</keyword>
<feature type="transmembrane region" description="Helical" evidence="1">
    <location>
        <begin position="12"/>
        <end position="32"/>
    </location>
</feature>
<proteinExistence type="predicted"/>
<keyword evidence="1" id="KW-0472">Membrane</keyword>
<gene>
    <name evidence="2" type="ORF">KK2020170_08170</name>
</gene>
<evidence type="ECO:0000313" key="2">
    <source>
        <dbReference type="EMBL" id="BCY27949.1"/>
    </source>
</evidence>
<dbReference type="RefSeq" id="WP_221259551.1">
    <property type="nucleotide sequence ID" value="NZ_AP024749.1"/>
</dbReference>
<feature type="transmembrane region" description="Helical" evidence="1">
    <location>
        <begin position="44"/>
        <end position="62"/>
    </location>
</feature>
<dbReference type="InterPro" id="IPR032820">
    <property type="entry name" value="ATPase_put"/>
</dbReference>